<name>A0ABW3QJ52_9BACT</name>
<organism evidence="2 3">
    <name type="scientific">Larkinella insperata</name>
    <dbReference type="NCBI Taxonomy" id="332158"/>
    <lineage>
        <taxon>Bacteria</taxon>
        <taxon>Pseudomonadati</taxon>
        <taxon>Bacteroidota</taxon>
        <taxon>Cytophagia</taxon>
        <taxon>Cytophagales</taxon>
        <taxon>Spirosomataceae</taxon>
        <taxon>Larkinella</taxon>
    </lineage>
</organism>
<feature type="domain" description="Type 9 secretion system plug protein N-terminal" evidence="1">
    <location>
        <begin position="47"/>
        <end position="163"/>
    </location>
</feature>
<comment type="caution">
    <text evidence="2">The sequence shown here is derived from an EMBL/GenBank/DDBJ whole genome shotgun (WGS) entry which is preliminary data.</text>
</comment>
<protein>
    <submittedName>
        <fullName evidence="2">DUF5103 domain-containing protein</fullName>
    </submittedName>
</protein>
<dbReference type="EMBL" id="JBHTLP010000008">
    <property type="protein sequence ID" value="MFD1141928.1"/>
    <property type="molecule type" value="Genomic_DNA"/>
</dbReference>
<evidence type="ECO:0000313" key="3">
    <source>
        <dbReference type="Proteomes" id="UP001597116"/>
    </source>
</evidence>
<dbReference type="Proteomes" id="UP001597116">
    <property type="component" value="Unassembled WGS sequence"/>
</dbReference>
<dbReference type="InterPro" id="IPR031345">
    <property type="entry name" value="T9SS_Plug_N"/>
</dbReference>
<dbReference type="Pfam" id="PF17116">
    <property type="entry name" value="T9SS_plug_1st"/>
    <property type="match status" value="1"/>
</dbReference>
<keyword evidence="3" id="KW-1185">Reference proteome</keyword>
<dbReference type="RefSeq" id="WP_265992434.1">
    <property type="nucleotide sequence ID" value="NZ_CP110973.1"/>
</dbReference>
<reference evidence="3" key="1">
    <citation type="journal article" date="2019" name="Int. J. Syst. Evol. Microbiol.">
        <title>The Global Catalogue of Microorganisms (GCM) 10K type strain sequencing project: providing services to taxonomists for standard genome sequencing and annotation.</title>
        <authorList>
            <consortium name="The Broad Institute Genomics Platform"/>
            <consortium name="The Broad Institute Genome Sequencing Center for Infectious Disease"/>
            <person name="Wu L."/>
            <person name="Ma J."/>
        </authorList>
    </citation>
    <scope>NUCLEOTIDE SEQUENCE [LARGE SCALE GENOMIC DNA]</scope>
    <source>
        <strain evidence="3">CCUG 55608</strain>
    </source>
</reference>
<accession>A0ABW3QJ52</accession>
<evidence type="ECO:0000313" key="2">
    <source>
        <dbReference type="EMBL" id="MFD1141928.1"/>
    </source>
</evidence>
<proteinExistence type="predicted"/>
<gene>
    <name evidence="2" type="ORF">ACFQ4C_12445</name>
</gene>
<sequence length="438" mass="51372">MKPFFPFFLLLNVLTLVRVSAQKLPTEDRIFDNTIKTVLLYPVIGSDLTDPAQTLNPPVIDQATNTQLMLEFDDLTADYRPFRAKFVHCNADWQQSILSDIEFTYEYNDYPIQDYQISQNTKIPYYHYRFPVPKMKLPGNYVLVVYNERNPRQVYFSRRFVTYVNRVGLAATVQFANDPQQRFTDQQINFEISYRGYPLISPQEDLKIVVRQNYRDDRVITGLRPTNVRAFDNILEYRIFDLKNTFPGGNEYRYFDTRTVLSRGNYIQQVERRDDRNTAFVNPDGIRSVGAYVQTDDFNGQYVIDILETRIGATQADYITTVFTLRMDELANAEVYVNSAFNFWRLDNLNRMTYMPDLRAYQAEIPLKQGVYNYNYSVKGIPPPVTRSGMNLTGNEMLIEGNYSETENDYELFVYHRPPAARADQLVGYRRIGYNKRK</sequence>
<evidence type="ECO:0000259" key="1">
    <source>
        <dbReference type="Pfam" id="PF17116"/>
    </source>
</evidence>